<gene>
    <name evidence="2" type="ORF">ACFO6V_23880</name>
</gene>
<dbReference type="RefSeq" id="WP_377140378.1">
    <property type="nucleotide sequence ID" value="NZ_JBHSFI010000008.1"/>
</dbReference>
<proteinExistence type="predicted"/>
<dbReference type="EMBL" id="JBHSFI010000008">
    <property type="protein sequence ID" value="MFC4631306.1"/>
    <property type="molecule type" value="Genomic_DNA"/>
</dbReference>
<sequence length="204" mass="22414">MTDLEFASVTIGQLAWPVIVVVLVLIMRGPLKTLFETSEVKSVKAGTNGFEIEFERKLTEVEHEFGGVLHSRPGTKADAVASENFREDMAAVVAFSPRAAVLESYARLEQQLQETFLPTEQQQPVTGRELTHLAVEEGLLEFEEAMIFRELTTLRNSIAHNSEATITRSAASRYVELAAETADAIRANHYLQTGGGSVLPPPES</sequence>
<reference evidence="3" key="1">
    <citation type="journal article" date="2019" name="Int. J. Syst. Evol. Microbiol.">
        <title>The Global Catalogue of Microorganisms (GCM) 10K type strain sequencing project: providing services to taxonomists for standard genome sequencing and annotation.</title>
        <authorList>
            <consortium name="The Broad Institute Genomics Platform"/>
            <consortium name="The Broad Institute Genome Sequencing Center for Infectious Disease"/>
            <person name="Wu L."/>
            <person name="Ma J."/>
        </authorList>
    </citation>
    <scope>NUCLEOTIDE SEQUENCE [LARGE SCALE GENOMIC DNA]</scope>
    <source>
        <strain evidence="3">CCUG 42722</strain>
    </source>
</reference>
<protein>
    <recommendedName>
        <fullName evidence="4">DUF4145 domain-containing protein</fullName>
    </recommendedName>
</protein>
<evidence type="ECO:0000313" key="3">
    <source>
        <dbReference type="Proteomes" id="UP001596011"/>
    </source>
</evidence>
<evidence type="ECO:0008006" key="4">
    <source>
        <dbReference type="Google" id="ProtNLM"/>
    </source>
</evidence>
<feature type="transmembrane region" description="Helical" evidence="1">
    <location>
        <begin position="6"/>
        <end position="26"/>
    </location>
</feature>
<keyword evidence="1" id="KW-0472">Membrane</keyword>
<name>A0ABV9HQ33_9MICO</name>
<organism evidence="2 3">
    <name type="scientific">Promicromonospora alba</name>
    <dbReference type="NCBI Taxonomy" id="1616110"/>
    <lineage>
        <taxon>Bacteria</taxon>
        <taxon>Bacillati</taxon>
        <taxon>Actinomycetota</taxon>
        <taxon>Actinomycetes</taxon>
        <taxon>Micrococcales</taxon>
        <taxon>Promicromonosporaceae</taxon>
        <taxon>Promicromonospora</taxon>
    </lineage>
</organism>
<keyword evidence="1" id="KW-1133">Transmembrane helix</keyword>
<keyword evidence="1" id="KW-0812">Transmembrane</keyword>
<accession>A0ABV9HQ33</accession>
<keyword evidence="3" id="KW-1185">Reference proteome</keyword>
<evidence type="ECO:0000313" key="2">
    <source>
        <dbReference type="EMBL" id="MFC4631306.1"/>
    </source>
</evidence>
<dbReference type="Proteomes" id="UP001596011">
    <property type="component" value="Unassembled WGS sequence"/>
</dbReference>
<evidence type="ECO:0000256" key="1">
    <source>
        <dbReference type="SAM" id="Phobius"/>
    </source>
</evidence>
<comment type="caution">
    <text evidence="2">The sequence shown here is derived from an EMBL/GenBank/DDBJ whole genome shotgun (WGS) entry which is preliminary data.</text>
</comment>